<keyword evidence="5" id="KW-1185">Reference proteome</keyword>
<evidence type="ECO:0000256" key="1">
    <source>
        <dbReference type="SAM" id="MobiDB-lite"/>
    </source>
</evidence>
<dbReference type="PANTHER" id="PTHR34124">
    <property type="entry name" value="F16B3.27 PROTEIN-RELATED"/>
    <property type="match status" value="1"/>
</dbReference>
<feature type="signal peptide" evidence="3">
    <location>
        <begin position="1"/>
        <end position="26"/>
    </location>
</feature>
<dbReference type="PROSITE" id="PS51257">
    <property type="entry name" value="PROKAR_LIPOPROTEIN"/>
    <property type="match status" value="1"/>
</dbReference>
<dbReference type="EMBL" id="JAAIUW010000004">
    <property type="protein sequence ID" value="KAF7836100.1"/>
    <property type="molecule type" value="Genomic_DNA"/>
</dbReference>
<keyword evidence="3" id="KW-0732">Signal</keyword>
<keyword evidence="2" id="KW-0472">Membrane</keyword>
<keyword evidence="2" id="KW-1133">Transmembrane helix</keyword>
<evidence type="ECO:0000313" key="4">
    <source>
        <dbReference type="EMBL" id="KAF7836100.1"/>
    </source>
</evidence>
<protein>
    <submittedName>
        <fullName evidence="4">UPF0496 protein 4-like</fullName>
    </submittedName>
</protein>
<feature type="transmembrane region" description="Helical" evidence="2">
    <location>
        <begin position="84"/>
        <end position="110"/>
    </location>
</feature>
<feature type="compositionally biased region" description="Basic and acidic residues" evidence="1">
    <location>
        <begin position="300"/>
        <end position="309"/>
    </location>
</feature>
<keyword evidence="2" id="KW-0812">Transmembrane</keyword>
<feature type="transmembrane region" description="Helical" evidence="2">
    <location>
        <begin position="45"/>
        <end position="63"/>
    </location>
</feature>
<dbReference type="Proteomes" id="UP000634136">
    <property type="component" value="Unassembled WGS sequence"/>
</dbReference>
<organism evidence="4 5">
    <name type="scientific">Senna tora</name>
    <dbReference type="NCBI Taxonomy" id="362788"/>
    <lineage>
        <taxon>Eukaryota</taxon>
        <taxon>Viridiplantae</taxon>
        <taxon>Streptophyta</taxon>
        <taxon>Embryophyta</taxon>
        <taxon>Tracheophyta</taxon>
        <taxon>Spermatophyta</taxon>
        <taxon>Magnoliopsida</taxon>
        <taxon>eudicotyledons</taxon>
        <taxon>Gunneridae</taxon>
        <taxon>Pentapetalae</taxon>
        <taxon>rosids</taxon>
        <taxon>fabids</taxon>
        <taxon>Fabales</taxon>
        <taxon>Fabaceae</taxon>
        <taxon>Caesalpinioideae</taxon>
        <taxon>Cassia clade</taxon>
        <taxon>Senna</taxon>
    </lineage>
</organism>
<name>A0A835CCA8_9FABA</name>
<feature type="region of interest" description="Disordered" evidence="1">
    <location>
        <begin position="280"/>
        <end position="309"/>
    </location>
</feature>
<dbReference type="PANTHER" id="PTHR34124:SF2">
    <property type="entry name" value="F16B3.27 PROTEIN-RELATED"/>
    <property type="match status" value="1"/>
</dbReference>
<sequence length="448" mass="49483">MFSLRLLPSLCGFFLILQHVFTIVGAVSGCAAASAGTSREYSTHMVATVLTAIFQGSVSVLIFTRTGDILGSLKSYVREEDGSVILKLGGGLSILIFCLEWVVLTLAFFLKYYAHVDGDSRVVTLGMRSSKVQQEEDVKDWPWPLQRGINEFVKLLALEFLSARKEELSSSLHAFRSKISSPISQLSLNSTPESEILSLSWIQNSLGLFPVAHEAFAKLIVEIDYPASKWESESVEAFLGYSMILLDLFNSVSSSLSQLAQARMSLSHGLSLLESSPSSATKHLKPIHPGSFDPNFGQETKSEDRESNHFSGKEWVVREAVKELKSVGFWVCGILSGLCSDSNPYTEMKKMAGGFNDSSVSALDSVIISEQVMEKKPSLKEIKEVNDSVGKLLVASDDVKLDVAKELEEELLGLEKLLDGVRKEVDDLFAKVMMQRTELIDCFRLRKQ</sequence>
<feature type="chain" id="PRO_5032858087" evidence="3">
    <location>
        <begin position="27"/>
        <end position="448"/>
    </location>
</feature>
<proteinExistence type="predicted"/>
<dbReference type="AlphaFoldDB" id="A0A835CCA8"/>
<accession>A0A835CCA8</accession>
<evidence type="ECO:0000256" key="3">
    <source>
        <dbReference type="SAM" id="SignalP"/>
    </source>
</evidence>
<evidence type="ECO:0000256" key="2">
    <source>
        <dbReference type="SAM" id="Phobius"/>
    </source>
</evidence>
<evidence type="ECO:0000313" key="5">
    <source>
        <dbReference type="Proteomes" id="UP000634136"/>
    </source>
</evidence>
<gene>
    <name evidence="4" type="ORF">G2W53_010959</name>
</gene>
<dbReference type="OrthoDB" id="985898at2759"/>
<comment type="caution">
    <text evidence="4">The sequence shown here is derived from an EMBL/GenBank/DDBJ whole genome shotgun (WGS) entry which is preliminary data.</text>
</comment>
<reference evidence="4" key="1">
    <citation type="submission" date="2020-09" db="EMBL/GenBank/DDBJ databases">
        <title>Genome-Enabled Discovery of Anthraquinone Biosynthesis in Senna tora.</title>
        <authorList>
            <person name="Kang S.-H."/>
            <person name="Pandey R.P."/>
            <person name="Lee C.-M."/>
            <person name="Sim J.-S."/>
            <person name="Jeong J.-T."/>
            <person name="Choi B.-S."/>
            <person name="Jung M."/>
            <person name="Ginzburg D."/>
            <person name="Zhao K."/>
            <person name="Won S.Y."/>
            <person name="Oh T.-J."/>
            <person name="Yu Y."/>
            <person name="Kim N.-H."/>
            <person name="Lee O.R."/>
            <person name="Lee T.-H."/>
            <person name="Bashyal P."/>
            <person name="Kim T.-S."/>
            <person name="Lee W.-H."/>
            <person name="Kawkins C."/>
            <person name="Kim C.-K."/>
            <person name="Kim J.S."/>
            <person name="Ahn B.O."/>
            <person name="Rhee S.Y."/>
            <person name="Sohng J.K."/>
        </authorList>
    </citation>
    <scope>NUCLEOTIDE SEQUENCE</scope>
    <source>
        <tissue evidence="4">Leaf</tissue>
    </source>
</reference>